<dbReference type="AlphaFoldDB" id="A0A0F9SD35"/>
<protein>
    <submittedName>
        <fullName evidence="1">Uncharacterized protein</fullName>
    </submittedName>
</protein>
<sequence>MKLGRKQLENNAVKNLRDIGEKNGVTFKGVPDNTLKFLISRGKQARFWNKQFAKGRISQETLNKRLDLIRQDLAPVLSAIAKQQPKPAQPKPTTEIVPTAQAPAEPTVAPVTPTVTPIVTPAPAEITTPDQSLLDERRGIGAIPQAQRTPQQIERLGEIETELIDRNIEKFPVQDITDKARKAELKKVETEIKENPAFELIAEGAEAVPELGGVFNVDSTEIGDVRARFDGQPELLKKFKLVEQGGRRWDTIADEREIEGGLDAFMDAVELFVESEAGLEGIPQAFLDEALAVDVPDLEMLALKRDLINEGETATIINEELNTLAERLDIPPEDRQRFLMPVEGVTEAERRAQVLKEVTREKPKKPVKKPEQEAIKKAQARAFKEKTPIFVVEKDGKFSVTQKRPTKGEFVRITAAEPGQLLGKTERLVAGPTAEEVAEAKKLKQQINIVAKSKGLTETRFNQIKMDNADTKRLTKMTVEELRDVLKGVKRARPKKIRVGKSTLTVVTPKTERQIASLKESLTNAELMNEAEWDNILAEETGGKQPKYISEKAFITQTQGRKVLSHMHDVAEKLRATESFRLAVEADPEILTAQVKDTSSELTEEDFLTKAPIEIRSMRKYIQKLEERLGAPIYHIFQDITFTHQVLTKERRQLLNSLEEMPGFIKIAKSPTKIQRVSDFIASQSTLKDKPEKPTDITPEEEAIAKRIQGIFKSYQLQARIGKFFQHLDNLSSTDIDVRSRMPQYRQFKQEIDRALEIYDTEGFDALVDYLRTQKWGTVGSGYEPMESVIRKVSTHRLPDIAVGKTHVKERGIQYVRQERNILQRLESYIRQMDFLSFMQPKIKALVREVNENLSRFNEDDSRNVSAVISVYLDNLKKTNNEDGWTERNMRPIYAQAITTLVLADPIVKPVRNLLQNAALSEDRRDFIKLGVRFAKRGEILSEQDTEFLETFVHQDRVMLSDWAFTGEDPIDFLFHKRAVKALTGWDVPSLTKWVQRHTLYPASDRVNRTMSFSAKLWRVKDAWAKDQSLAAKEKEARFSDMQWGERQLARGILARDGVEAMARFIAKVHTDNTHFLYAREQRSPAEQTKVGKMIWNLALFKRAALEKAAEQLHKVIEKDTSFANRLRAARVLVSLVAAATIINII</sequence>
<feature type="non-terminal residue" evidence="1">
    <location>
        <position position="1146"/>
    </location>
</feature>
<proteinExistence type="predicted"/>
<organism evidence="1">
    <name type="scientific">marine sediment metagenome</name>
    <dbReference type="NCBI Taxonomy" id="412755"/>
    <lineage>
        <taxon>unclassified sequences</taxon>
        <taxon>metagenomes</taxon>
        <taxon>ecological metagenomes</taxon>
    </lineage>
</organism>
<comment type="caution">
    <text evidence="1">The sequence shown here is derived from an EMBL/GenBank/DDBJ whole genome shotgun (WGS) entry which is preliminary data.</text>
</comment>
<reference evidence="1" key="1">
    <citation type="journal article" date="2015" name="Nature">
        <title>Complex archaea that bridge the gap between prokaryotes and eukaryotes.</title>
        <authorList>
            <person name="Spang A."/>
            <person name="Saw J.H."/>
            <person name="Jorgensen S.L."/>
            <person name="Zaremba-Niedzwiedzka K."/>
            <person name="Martijn J."/>
            <person name="Lind A.E."/>
            <person name="van Eijk R."/>
            <person name="Schleper C."/>
            <person name="Guy L."/>
            <person name="Ettema T.J."/>
        </authorList>
    </citation>
    <scope>NUCLEOTIDE SEQUENCE</scope>
</reference>
<evidence type="ECO:0000313" key="1">
    <source>
        <dbReference type="EMBL" id="KKN27278.1"/>
    </source>
</evidence>
<gene>
    <name evidence="1" type="ORF">LCGC14_0866320</name>
</gene>
<accession>A0A0F9SD35</accession>
<dbReference type="EMBL" id="LAZR01002652">
    <property type="protein sequence ID" value="KKN27278.1"/>
    <property type="molecule type" value="Genomic_DNA"/>
</dbReference>
<name>A0A0F9SD35_9ZZZZ</name>